<dbReference type="Gene3D" id="1.10.10.10">
    <property type="entry name" value="Winged helix-like DNA-binding domain superfamily/Winged helix DNA-binding domain"/>
    <property type="match status" value="1"/>
</dbReference>
<dbReference type="EMBL" id="BBPI01000034">
    <property type="protein sequence ID" value="GAM00547.1"/>
    <property type="molecule type" value="Genomic_DNA"/>
</dbReference>
<name>A0A0A1W5T8_9SPHN</name>
<dbReference type="OrthoDB" id="7573379at2"/>
<dbReference type="AlphaFoldDB" id="A0A0A1W5T8"/>
<dbReference type="Proteomes" id="UP000032305">
    <property type="component" value="Unassembled WGS sequence"/>
</dbReference>
<gene>
    <name evidence="1" type="ORF">SP5_034_01210</name>
</gene>
<evidence type="ECO:0000313" key="2">
    <source>
        <dbReference type="Proteomes" id="UP000032305"/>
    </source>
</evidence>
<accession>A0A0A1W5T8</accession>
<keyword evidence="2" id="KW-1185">Reference proteome</keyword>
<reference evidence="1 2" key="1">
    <citation type="submission" date="2014-11" db="EMBL/GenBank/DDBJ databases">
        <title>Whole genome shotgun sequence of Sphingomonas parapaucimobilis NBRC 15100.</title>
        <authorList>
            <person name="Katano-Makiyama Y."/>
            <person name="Hosoyama A."/>
            <person name="Hashimoto M."/>
            <person name="Hosoyama Y."/>
            <person name="Noguchi M."/>
            <person name="Numata M."/>
            <person name="Tsuchikane K."/>
            <person name="Hirakata S."/>
            <person name="Uohara A."/>
            <person name="Shimodaira J."/>
            <person name="Ohji S."/>
            <person name="Ichikawa N."/>
            <person name="Kimura A."/>
            <person name="Yamazoe A."/>
            <person name="Fujita N."/>
        </authorList>
    </citation>
    <scope>NUCLEOTIDE SEQUENCE [LARGE SCALE GENOMIC DNA]</scope>
    <source>
        <strain evidence="1 2">NBRC 15100</strain>
    </source>
</reference>
<protein>
    <submittedName>
        <fullName evidence="1">Uncharacterized protein</fullName>
    </submittedName>
</protein>
<organism evidence="1 2">
    <name type="scientific">Sphingomonas parapaucimobilis NBRC 15100</name>
    <dbReference type="NCBI Taxonomy" id="1219049"/>
    <lineage>
        <taxon>Bacteria</taxon>
        <taxon>Pseudomonadati</taxon>
        <taxon>Pseudomonadota</taxon>
        <taxon>Alphaproteobacteria</taxon>
        <taxon>Sphingomonadales</taxon>
        <taxon>Sphingomonadaceae</taxon>
        <taxon>Sphingomonas</taxon>
    </lineage>
</organism>
<dbReference type="RefSeq" id="WP_052811428.1">
    <property type="nucleotide sequence ID" value="NZ_BBPI01000034.1"/>
</dbReference>
<evidence type="ECO:0000313" key="1">
    <source>
        <dbReference type="EMBL" id="GAM00547.1"/>
    </source>
</evidence>
<dbReference type="eggNOG" id="ENOG5031H7R">
    <property type="taxonomic scope" value="Bacteria"/>
</dbReference>
<comment type="caution">
    <text evidence="1">The sequence shown here is derived from an EMBL/GenBank/DDBJ whole genome shotgun (WGS) entry which is preliminary data.</text>
</comment>
<proteinExistence type="predicted"/>
<dbReference type="SUPFAM" id="SSF46785">
    <property type="entry name" value="Winged helix' DNA-binding domain"/>
    <property type="match status" value="1"/>
</dbReference>
<sequence>MDETLRLQPAMVSRKLLVLTFIRSYVHRWNGSPSIGEIAQGIGASRTRVQAALRALEQEKQIVRRPGARGIMLPDRLAEAVRDLRAAGYVVDDDIVRGPFPILPLTPELDYDPG</sequence>
<dbReference type="InterPro" id="IPR036390">
    <property type="entry name" value="WH_DNA-bd_sf"/>
</dbReference>
<dbReference type="InterPro" id="IPR036388">
    <property type="entry name" value="WH-like_DNA-bd_sf"/>
</dbReference>